<dbReference type="EMBL" id="SLUO01000002">
    <property type="protein sequence ID" value="TCL60591.1"/>
    <property type="molecule type" value="Genomic_DNA"/>
</dbReference>
<sequence length="109" mass="12760">MAKKVSNEQFSTSQYAISDYIHDADEHWGSHEAIVRVMKNGVVVFKQELNVVTLIETNYSFVDILWPKKYESIYYGKYTNEYQVFVYFSGILEIKCTDKKNEEIAITID</sequence>
<evidence type="ECO:0000313" key="2">
    <source>
        <dbReference type="Proteomes" id="UP000295718"/>
    </source>
</evidence>
<name>A0A4R1R502_9FIRM</name>
<dbReference type="OrthoDB" id="9983746at2"/>
<reference evidence="1 2" key="1">
    <citation type="submission" date="2019-03" db="EMBL/GenBank/DDBJ databases">
        <title>Genomic Encyclopedia of Type Strains, Phase IV (KMG-IV): sequencing the most valuable type-strain genomes for metagenomic binning, comparative biology and taxonomic classification.</title>
        <authorList>
            <person name="Goeker M."/>
        </authorList>
    </citation>
    <scope>NUCLEOTIDE SEQUENCE [LARGE SCALE GENOMIC DNA]</scope>
    <source>
        <strain evidence="1 2">DSM 100556</strain>
    </source>
</reference>
<keyword evidence="2" id="KW-1185">Reference proteome</keyword>
<accession>A0A4R1R502</accession>
<dbReference type="Proteomes" id="UP000295718">
    <property type="component" value="Unassembled WGS sequence"/>
</dbReference>
<organism evidence="1 2">
    <name type="scientific">Kineothrix alysoides</name>
    <dbReference type="NCBI Taxonomy" id="1469948"/>
    <lineage>
        <taxon>Bacteria</taxon>
        <taxon>Bacillati</taxon>
        <taxon>Bacillota</taxon>
        <taxon>Clostridia</taxon>
        <taxon>Lachnospirales</taxon>
        <taxon>Lachnospiraceae</taxon>
        <taxon>Kineothrix</taxon>
    </lineage>
</organism>
<dbReference type="AlphaFoldDB" id="A0A4R1R502"/>
<dbReference type="RefSeq" id="WP_031389101.1">
    <property type="nucleotide sequence ID" value="NZ_JPNB01000001.1"/>
</dbReference>
<gene>
    <name evidence="1" type="ORF">EDD76_102289</name>
</gene>
<dbReference type="STRING" id="1469948.GCA_000732725_00325"/>
<proteinExistence type="predicted"/>
<comment type="caution">
    <text evidence="1">The sequence shown here is derived from an EMBL/GenBank/DDBJ whole genome shotgun (WGS) entry which is preliminary data.</text>
</comment>
<protein>
    <submittedName>
        <fullName evidence="1">Uncharacterized protein</fullName>
    </submittedName>
</protein>
<evidence type="ECO:0000313" key="1">
    <source>
        <dbReference type="EMBL" id="TCL60591.1"/>
    </source>
</evidence>